<dbReference type="RefSeq" id="WP_210886286.1">
    <property type="nucleotide sequence ID" value="NZ_CAKJVE010000004.1"/>
</dbReference>
<protein>
    <submittedName>
        <fullName evidence="1">Phage protein</fullName>
    </submittedName>
</protein>
<dbReference type="Pfam" id="PF09669">
    <property type="entry name" value="Phage_pRha"/>
    <property type="match status" value="1"/>
</dbReference>
<evidence type="ECO:0000313" key="2">
    <source>
        <dbReference type="Proteomes" id="UP000789738"/>
    </source>
</evidence>
<gene>
    <name evidence="1" type="ORF">CNEO_40574</name>
</gene>
<accession>A0AA86JH17</accession>
<sequence>MDSLVMVKNDDVFTNSLIIAEGTGYKHDTIQKKIRDFEEDFKIFGDVGYCNIDLKLSDNKCKELSSENNYFSDTTSVNKMETRGRKTKIYLLNEPQATYLITLLENNDVVREFKLNLVKQFYDMKNVLMETHTSYWQHMRAESKEVRKSFTDILKTFIDYARDHGSKHSNRYYTIFTKMINGKLNISDRNLLAPKTLDELQRIEQIIGNCILYKISQGIEYKNIYQDCKELIKQI</sequence>
<proteinExistence type="predicted"/>
<evidence type="ECO:0000313" key="1">
    <source>
        <dbReference type="EMBL" id="CAG9703382.1"/>
    </source>
</evidence>
<dbReference type="AlphaFoldDB" id="A0AA86JH17"/>
<comment type="caution">
    <text evidence="1">The sequence shown here is derived from an EMBL/GenBank/DDBJ whole genome shotgun (WGS) entry which is preliminary data.</text>
</comment>
<name>A0AA86JH17_9CLOT</name>
<organism evidence="1 2">
    <name type="scientific">Clostridium neonatale</name>
    <dbReference type="NCBI Taxonomy" id="137838"/>
    <lineage>
        <taxon>Bacteria</taxon>
        <taxon>Bacillati</taxon>
        <taxon>Bacillota</taxon>
        <taxon>Clostridia</taxon>
        <taxon>Eubacteriales</taxon>
        <taxon>Clostridiaceae</taxon>
        <taxon>Clostridium</taxon>
    </lineage>
</organism>
<dbReference type="EMBL" id="CAKJVE010000004">
    <property type="protein sequence ID" value="CAG9703382.1"/>
    <property type="molecule type" value="Genomic_DNA"/>
</dbReference>
<reference evidence="1" key="1">
    <citation type="submission" date="2021-10" db="EMBL/GenBank/DDBJ databases">
        <authorList>
            <person name="Mesa V."/>
        </authorList>
    </citation>
    <scope>NUCLEOTIDE SEQUENCE</scope>
    <source>
        <strain evidence="1">CC3_PB</strain>
    </source>
</reference>
<dbReference type="Proteomes" id="UP000789738">
    <property type="component" value="Unassembled WGS sequence"/>
</dbReference>
<dbReference type="InterPro" id="IPR014054">
    <property type="entry name" value="Phage_regulatory_Rha"/>
</dbReference>